<protein>
    <submittedName>
        <fullName evidence="9">Putative tRNA-dihydrouridine synthase 2-like protein</fullName>
    </submittedName>
</protein>
<dbReference type="PROSITE" id="PS01136">
    <property type="entry name" value="UPF0034"/>
    <property type="match status" value="1"/>
</dbReference>
<dbReference type="PANTHER" id="PTHR45936">
    <property type="entry name" value="TRNA-DIHYDROURIDINE(20) SYNTHASE [NAD(P)+]-LIKE"/>
    <property type="match status" value="1"/>
</dbReference>
<sequence>MGQPEEPKLDYRGKRILAPMVRACTLPMRLLALSYGADIVYSEEIVDLKLLQCERLENSAYGTIDYKEKSSGDIVFRTHPDEKRAVVLQIGTADPDMAAQVAALVENDVAGLDINMGCPKNYSVLGGMGAALLTKPDLVEKILRAARAKFSKSLTCKIRLLPNVEDTVALVKRIAATGVDAIAVHGRTKDERPRHKNRLDVIAMLAKAVDIPVIANGSSADVHSFEDMEKFLLASGASSVMIARSVQRNPSLFRREGKLPKEQIILDYLKKSIHYDRNFRNSKYSVQHFFGDTSTELGQRLLATRDFRELCQVFQMEEYDDEQLLLRGIYPDERPGEKARAAAGTKRLHEEMSEESGAAGIMSESLDYEPIGKRLKKVKNSKTPKSLLLEHCVREGIAAAHVNFSGADRGFRGSIVIDGRTFTSTVPHKTKKDAEQACMLVALKHLIKGFEI</sequence>
<evidence type="ECO:0000256" key="2">
    <source>
        <dbReference type="ARBA" id="ARBA00022630"/>
    </source>
</evidence>
<organism evidence="9">
    <name type="scientific">Hypsibius dujardini</name>
    <name type="common">Water bear</name>
    <name type="synonym">Macrobiotus dujardini</name>
    <dbReference type="NCBI Taxonomy" id="232323"/>
    <lineage>
        <taxon>Eukaryota</taxon>
        <taxon>Metazoa</taxon>
        <taxon>Ecdysozoa</taxon>
        <taxon>Tardigrada</taxon>
        <taxon>Eutardigrada</taxon>
        <taxon>Parachela</taxon>
        <taxon>Hypsibioidea</taxon>
        <taxon>Hypsibiidae</taxon>
        <taxon>Hypsibius</taxon>
    </lineage>
</organism>
<evidence type="ECO:0000259" key="7">
    <source>
        <dbReference type="Pfam" id="PF00035"/>
    </source>
</evidence>
<dbReference type="AlphaFoldDB" id="A0A0U3BZT6"/>
<dbReference type="SUPFAM" id="SSF51395">
    <property type="entry name" value="FMN-linked oxidoreductases"/>
    <property type="match status" value="1"/>
</dbReference>
<dbReference type="SUPFAM" id="SSF54768">
    <property type="entry name" value="dsRNA-binding domain-like"/>
    <property type="match status" value="1"/>
</dbReference>
<feature type="domain" description="DUS-like FMN-binding" evidence="8">
    <location>
        <begin position="16"/>
        <end position="262"/>
    </location>
</feature>
<dbReference type="InterPro" id="IPR035587">
    <property type="entry name" value="DUS-like_FMN-bd"/>
</dbReference>
<dbReference type="CDD" id="cd02801">
    <property type="entry name" value="DUS_like_FMN"/>
    <property type="match status" value="1"/>
</dbReference>
<evidence type="ECO:0000259" key="8">
    <source>
        <dbReference type="Pfam" id="PF01207"/>
    </source>
</evidence>
<dbReference type="GO" id="GO:0050660">
    <property type="term" value="F:flavin adenine dinucleotide binding"/>
    <property type="evidence" value="ECO:0007669"/>
    <property type="project" value="InterPro"/>
</dbReference>
<dbReference type="Gene3D" id="3.30.160.20">
    <property type="match status" value="1"/>
</dbReference>
<keyword evidence="4" id="KW-0819">tRNA processing</keyword>
<dbReference type="InterPro" id="IPR052582">
    <property type="entry name" value="tRNA-DUS-like"/>
</dbReference>
<dbReference type="InterPro" id="IPR014720">
    <property type="entry name" value="dsRBD_dom"/>
</dbReference>
<evidence type="ECO:0000256" key="3">
    <source>
        <dbReference type="ARBA" id="ARBA00022643"/>
    </source>
</evidence>
<evidence type="ECO:0000256" key="6">
    <source>
        <dbReference type="SAM" id="MobiDB-lite"/>
    </source>
</evidence>
<evidence type="ECO:0000313" key="9">
    <source>
        <dbReference type="EMBL" id="ALT32099.1"/>
    </source>
</evidence>
<keyword evidence="3" id="KW-0288">FMN</keyword>
<evidence type="ECO:0000256" key="1">
    <source>
        <dbReference type="ARBA" id="ARBA00001917"/>
    </source>
</evidence>
<dbReference type="GO" id="GO:0005737">
    <property type="term" value="C:cytoplasm"/>
    <property type="evidence" value="ECO:0007669"/>
    <property type="project" value="TreeGrafter"/>
</dbReference>
<dbReference type="OMA" id="HIELRHY"/>
<dbReference type="InterPro" id="IPR018517">
    <property type="entry name" value="tRNA_hU_synthase_CS"/>
</dbReference>
<keyword evidence="5" id="KW-0560">Oxidoreductase</keyword>
<dbReference type="InterPro" id="IPR013785">
    <property type="entry name" value="Aldolase_TIM"/>
</dbReference>
<feature type="region of interest" description="Disordered" evidence="6">
    <location>
        <begin position="336"/>
        <end position="356"/>
    </location>
</feature>
<evidence type="ECO:0000256" key="5">
    <source>
        <dbReference type="ARBA" id="ARBA00023002"/>
    </source>
</evidence>
<dbReference type="Pfam" id="PF00035">
    <property type="entry name" value="dsrm"/>
    <property type="match status" value="1"/>
</dbReference>
<dbReference type="EMBL" id="KT991414">
    <property type="protein sequence ID" value="ALT32099.1"/>
    <property type="molecule type" value="Genomic_DNA"/>
</dbReference>
<dbReference type="GO" id="GO:0017150">
    <property type="term" value="F:tRNA dihydrouridine synthase activity"/>
    <property type="evidence" value="ECO:0007669"/>
    <property type="project" value="InterPro"/>
</dbReference>
<dbReference type="CDD" id="cd19875">
    <property type="entry name" value="DSRM_EIF2AK2-like"/>
    <property type="match status" value="1"/>
</dbReference>
<reference evidence="9" key="1">
    <citation type="journal article" date="2016" name="Curr. Biol.">
        <title>The Compact Body Plan of Tardigrades Evolved by the Loss of a Large Body Region.</title>
        <authorList>
            <person name="Smith F.W."/>
            <person name="Boothby T.C."/>
            <person name="Giovannini I."/>
            <person name="Rebecchi L."/>
            <person name="Jockusch E.L."/>
            <person name="Goldstein B."/>
        </authorList>
    </citation>
    <scope>NUCLEOTIDE SEQUENCE</scope>
</reference>
<dbReference type="PANTHER" id="PTHR45936:SF1">
    <property type="entry name" value="TRNA-DIHYDROURIDINE(20) SYNTHASE [NAD(P)+]-LIKE"/>
    <property type="match status" value="1"/>
</dbReference>
<keyword evidence="2" id="KW-0285">Flavoprotein</keyword>
<dbReference type="Pfam" id="PF01207">
    <property type="entry name" value="Dus"/>
    <property type="match status" value="1"/>
</dbReference>
<feature type="domain" description="DRBM" evidence="7">
    <location>
        <begin position="384"/>
        <end position="446"/>
    </location>
</feature>
<evidence type="ECO:0000256" key="4">
    <source>
        <dbReference type="ARBA" id="ARBA00022694"/>
    </source>
</evidence>
<proteinExistence type="predicted"/>
<accession>A0A0U3BZT6</accession>
<comment type="cofactor">
    <cofactor evidence="1">
        <name>FMN</name>
        <dbReference type="ChEBI" id="CHEBI:58210"/>
    </cofactor>
</comment>
<dbReference type="Gene3D" id="3.20.20.70">
    <property type="entry name" value="Aldolase class I"/>
    <property type="match status" value="1"/>
</dbReference>
<name>A0A0U3BZT6_HYPDU</name>